<gene>
    <name evidence="16" type="ORF">PEDI_23400</name>
</gene>
<keyword evidence="10" id="KW-0067">ATP-binding</keyword>
<dbReference type="Proteomes" id="UP001310022">
    <property type="component" value="Unassembled WGS sequence"/>
</dbReference>
<dbReference type="InterPro" id="IPR036097">
    <property type="entry name" value="HisK_dim/P_sf"/>
</dbReference>
<dbReference type="Pfam" id="PF02518">
    <property type="entry name" value="HATPase_c"/>
    <property type="match status" value="1"/>
</dbReference>
<sequence>MSKKRSMHLMPKIAVLFLFFVVIAFFINGQYLINQTKKHIEGNVSYAFKLREKQIIEHLKEGKDPALVRGAWVAYADSLPESGLREATYDTLMFSKYFDEIYLFRIKETNIWVDSVQYHLVLNRNIDDFASLKADVRNTLIPSFILLAGIVLIFSIFLSGVVFRPFYSIMRKMEDFKLGDKAEIKPVKTSTQEFARMQELFIAMVDRIEEDYRNLKEYTENMSHEIKTPLAIIRNKTERLIADERVLEAQAEVVKTIFDETNHLTRLGSTLNLLTKIENHEYRNTEKLFTKPFIENHIDSVSELAGLKDLQINAVLSETHYLMMDPFLFEIILKNLFRNAISYASKGTIIEIETTENSFGIRNAGPAPKVSPENIFKRFASGNQTKNSLGLGLALVKRICDLNQLKIEYRYECGLHGFFIGRK</sequence>
<evidence type="ECO:0000256" key="10">
    <source>
        <dbReference type="ARBA" id="ARBA00022840"/>
    </source>
</evidence>
<dbReference type="SUPFAM" id="SSF55874">
    <property type="entry name" value="ATPase domain of HSP90 chaperone/DNA topoisomerase II/histidine kinase"/>
    <property type="match status" value="1"/>
</dbReference>
<evidence type="ECO:0000256" key="11">
    <source>
        <dbReference type="ARBA" id="ARBA00022989"/>
    </source>
</evidence>
<dbReference type="GO" id="GO:0005886">
    <property type="term" value="C:plasma membrane"/>
    <property type="evidence" value="ECO:0007669"/>
    <property type="project" value="UniProtKB-SubCell"/>
</dbReference>
<dbReference type="EC" id="2.7.13.3" evidence="3"/>
<dbReference type="AlphaFoldDB" id="A0AAN4VZG5"/>
<evidence type="ECO:0000313" key="17">
    <source>
        <dbReference type="Proteomes" id="UP001310022"/>
    </source>
</evidence>
<evidence type="ECO:0000256" key="3">
    <source>
        <dbReference type="ARBA" id="ARBA00012438"/>
    </source>
</evidence>
<evidence type="ECO:0000313" key="16">
    <source>
        <dbReference type="EMBL" id="GJM61788.1"/>
    </source>
</evidence>
<evidence type="ECO:0000256" key="13">
    <source>
        <dbReference type="ARBA" id="ARBA00023136"/>
    </source>
</evidence>
<evidence type="ECO:0000256" key="7">
    <source>
        <dbReference type="ARBA" id="ARBA00022692"/>
    </source>
</evidence>
<dbReference type="Gene3D" id="1.10.287.130">
    <property type="match status" value="1"/>
</dbReference>
<dbReference type="InterPro" id="IPR036890">
    <property type="entry name" value="HATPase_C_sf"/>
</dbReference>
<dbReference type="PROSITE" id="PS50109">
    <property type="entry name" value="HIS_KIN"/>
    <property type="match status" value="1"/>
</dbReference>
<keyword evidence="17" id="KW-1185">Reference proteome</keyword>
<evidence type="ECO:0000256" key="14">
    <source>
        <dbReference type="SAM" id="Phobius"/>
    </source>
</evidence>
<feature type="domain" description="Histidine kinase" evidence="15">
    <location>
        <begin position="221"/>
        <end position="423"/>
    </location>
</feature>
<dbReference type="SMART" id="SM00388">
    <property type="entry name" value="HisKA"/>
    <property type="match status" value="1"/>
</dbReference>
<dbReference type="RefSeq" id="WP_338237241.1">
    <property type="nucleotide sequence ID" value="NZ_BQKE01000001.1"/>
</dbReference>
<dbReference type="PANTHER" id="PTHR45528">
    <property type="entry name" value="SENSOR HISTIDINE KINASE CPXA"/>
    <property type="match status" value="1"/>
</dbReference>
<evidence type="ECO:0000256" key="8">
    <source>
        <dbReference type="ARBA" id="ARBA00022741"/>
    </source>
</evidence>
<protein>
    <recommendedName>
        <fullName evidence="3">histidine kinase</fullName>
        <ecNumber evidence="3">2.7.13.3</ecNumber>
    </recommendedName>
</protein>
<dbReference type="PANTHER" id="PTHR45528:SF1">
    <property type="entry name" value="SENSOR HISTIDINE KINASE CPXA"/>
    <property type="match status" value="1"/>
</dbReference>
<accession>A0AAN4VZG5</accession>
<keyword evidence="13 14" id="KW-0472">Membrane</keyword>
<dbReference type="InterPro" id="IPR050398">
    <property type="entry name" value="HssS/ArlS-like"/>
</dbReference>
<keyword evidence="11 14" id="KW-1133">Transmembrane helix</keyword>
<evidence type="ECO:0000256" key="4">
    <source>
        <dbReference type="ARBA" id="ARBA00022475"/>
    </source>
</evidence>
<comment type="catalytic activity">
    <reaction evidence="1">
        <text>ATP + protein L-histidine = ADP + protein N-phospho-L-histidine.</text>
        <dbReference type="EC" id="2.7.13.3"/>
    </reaction>
</comment>
<evidence type="ECO:0000259" key="15">
    <source>
        <dbReference type="PROSITE" id="PS50109"/>
    </source>
</evidence>
<evidence type="ECO:0000256" key="1">
    <source>
        <dbReference type="ARBA" id="ARBA00000085"/>
    </source>
</evidence>
<dbReference type="InterPro" id="IPR003661">
    <property type="entry name" value="HisK_dim/P_dom"/>
</dbReference>
<evidence type="ECO:0000256" key="12">
    <source>
        <dbReference type="ARBA" id="ARBA00023012"/>
    </source>
</evidence>
<evidence type="ECO:0000256" key="5">
    <source>
        <dbReference type="ARBA" id="ARBA00022553"/>
    </source>
</evidence>
<keyword evidence="8" id="KW-0547">Nucleotide-binding</keyword>
<evidence type="ECO:0000256" key="9">
    <source>
        <dbReference type="ARBA" id="ARBA00022777"/>
    </source>
</evidence>
<dbReference type="Pfam" id="PF00512">
    <property type="entry name" value="HisKA"/>
    <property type="match status" value="1"/>
</dbReference>
<keyword evidence="7 14" id="KW-0812">Transmembrane</keyword>
<dbReference type="SUPFAM" id="SSF47384">
    <property type="entry name" value="Homodimeric domain of signal transducing histidine kinase"/>
    <property type="match status" value="1"/>
</dbReference>
<dbReference type="EMBL" id="BQKE01000001">
    <property type="protein sequence ID" value="GJM61788.1"/>
    <property type="molecule type" value="Genomic_DNA"/>
</dbReference>
<dbReference type="GO" id="GO:0005524">
    <property type="term" value="F:ATP binding"/>
    <property type="evidence" value="ECO:0007669"/>
    <property type="project" value="UniProtKB-KW"/>
</dbReference>
<evidence type="ECO:0000256" key="2">
    <source>
        <dbReference type="ARBA" id="ARBA00004651"/>
    </source>
</evidence>
<dbReference type="Gene3D" id="6.10.340.10">
    <property type="match status" value="1"/>
</dbReference>
<proteinExistence type="predicted"/>
<evidence type="ECO:0000256" key="6">
    <source>
        <dbReference type="ARBA" id="ARBA00022679"/>
    </source>
</evidence>
<dbReference type="InterPro" id="IPR005467">
    <property type="entry name" value="His_kinase_dom"/>
</dbReference>
<keyword evidence="6" id="KW-0808">Transferase</keyword>
<dbReference type="GO" id="GO:0000155">
    <property type="term" value="F:phosphorelay sensor kinase activity"/>
    <property type="evidence" value="ECO:0007669"/>
    <property type="project" value="InterPro"/>
</dbReference>
<feature type="transmembrane region" description="Helical" evidence="14">
    <location>
        <begin position="140"/>
        <end position="163"/>
    </location>
</feature>
<keyword evidence="4" id="KW-1003">Cell membrane</keyword>
<reference evidence="16 17" key="1">
    <citation type="submission" date="2021-12" db="EMBL/GenBank/DDBJ databases">
        <title>Genome sequencing of bacteria with rrn-lacking chromosome and rrn-plasmid.</title>
        <authorList>
            <person name="Anda M."/>
            <person name="Iwasaki W."/>
        </authorList>
    </citation>
    <scope>NUCLEOTIDE SEQUENCE [LARGE SCALE GENOMIC DNA]</scope>
    <source>
        <strain evidence="16 17">NBRC 15940</strain>
    </source>
</reference>
<keyword evidence="9" id="KW-0418">Kinase</keyword>
<dbReference type="InterPro" id="IPR003594">
    <property type="entry name" value="HATPase_dom"/>
</dbReference>
<comment type="caution">
    <text evidence="16">The sequence shown here is derived from an EMBL/GenBank/DDBJ whole genome shotgun (WGS) entry which is preliminary data.</text>
</comment>
<keyword evidence="12" id="KW-0902">Two-component regulatory system</keyword>
<keyword evidence="5" id="KW-0597">Phosphoprotein</keyword>
<dbReference type="CDD" id="cd00082">
    <property type="entry name" value="HisKA"/>
    <property type="match status" value="1"/>
</dbReference>
<comment type="subcellular location">
    <subcellularLocation>
        <location evidence="2">Cell membrane</location>
        <topology evidence="2">Multi-pass membrane protein</topology>
    </subcellularLocation>
</comment>
<name>A0AAN4VZG5_9BACT</name>
<dbReference type="Gene3D" id="3.30.565.10">
    <property type="entry name" value="Histidine kinase-like ATPase, C-terminal domain"/>
    <property type="match status" value="1"/>
</dbReference>
<organism evidence="16 17">
    <name type="scientific">Persicobacter diffluens</name>
    <dbReference type="NCBI Taxonomy" id="981"/>
    <lineage>
        <taxon>Bacteria</taxon>
        <taxon>Pseudomonadati</taxon>
        <taxon>Bacteroidota</taxon>
        <taxon>Cytophagia</taxon>
        <taxon>Cytophagales</taxon>
        <taxon>Persicobacteraceae</taxon>
        <taxon>Persicobacter</taxon>
    </lineage>
</organism>